<dbReference type="GO" id="GO:0005886">
    <property type="term" value="C:plasma membrane"/>
    <property type="evidence" value="ECO:0007669"/>
    <property type="project" value="UniProtKB-SubCell"/>
</dbReference>
<evidence type="ECO:0000256" key="4">
    <source>
        <dbReference type="ARBA" id="ARBA00022989"/>
    </source>
</evidence>
<keyword evidence="5 6" id="KW-0472">Membrane</keyword>
<evidence type="ECO:0000313" key="9">
    <source>
        <dbReference type="Proteomes" id="UP000293036"/>
    </source>
</evidence>
<evidence type="ECO:0000256" key="1">
    <source>
        <dbReference type="ARBA" id="ARBA00004651"/>
    </source>
</evidence>
<evidence type="ECO:0000256" key="2">
    <source>
        <dbReference type="ARBA" id="ARBA00022475"/>
    </source>
</evidence>
<dbReference type="InterPro" id="IPR018076">
    <property type="entry name" value="T2SS_GspF_dom"/>
</dbReference>
<evidence type="ECO:0000259" key="7">
    <source>
        <dbReference type="Pfam" id="PF00482"/>
    </source>
</evidence>
<feature type="domain" description="Type II secretion system protein GspF" evidence="7">
    <location>
        <begin position="92"/>
        <end position="181"/>
    </location>
</feature>
<comment type="subcellular location">
    <subcellularLocation>
        <location evidence="1">Cell membrane</location>
        <topology evidence="1">Multi-pass membrane protein</topology>
    </subcellularLocation>
</comment>
<evidence type="ECO:0000256" key="3">
    <source>
        <dbReference type="ARBA" id="ARBA00022692"/>
    </source>
</evidence>
<dbReference type="Pfam" id="PF00482">
    <property type="entry name" value="T2SSF"/>
    <property type="match status" value="1"/>
</dbReference>
<organism evidence="8 9">
    <name type="scientific">Arcanobacterium bovis</name>
    <dbReference type="NCBI Taxonomy" id="2529275"/>
    <lineage>
        <taxon>Bacteria</taxon>
        <taxon>Bacillati</taxon>
        <taxon>Actinomycetota</taxon>
        <taxon>Actinomycetes</taxon>
        <taxon>Actinomycetales</taxon>
        <taxon>Actinomycetaceae</taxon>
        <taxon>Arcanobacterium</taxon>
    </lineage>
</organism>
<keyword evidence="3 6" id="KW-0812">Transmembrane</keyword>
<dbReference type="EMBL" id="SJDT01000001">
    <property type="protein sequence ID" value="TBW23931.1"/>
    <property type="molecule type" value="Genomic_DNA"/>
</dbReference>
<dbReference type="OrthoDB" id="3267562at2"/>
<protein>
    <recommendedName>
        <fullName evidence="7">Type II secretion system protein GspF domain-containing protein</fullName>
    </recommendedName>
</protein>
<keyword evidence="2" id="KW-1003">Cell membrane</keyword>
<evidence type="ECO:0000256" key="6">
    <source>
        <dbReference type="SAM" id="Phobius"/>
    </source>
</evidence>
<gene>
    <name evidence="8" type="ORF">EZJ44_01875</name>
</gene>
<evidence type="ECO:0000313" key="8">
    <source>
        <dbReference type="EMBL" id="TBW23931.1"/>
    </source>
</evidence>
<keyword evidence="4 6" id="KW-1133">Transmembrane helix</keyword>
<accession>A0A4Q9V2P8</accession>
<reference evidence="8 9" key="1">
    <citation type="submission" date="2019-02" db="EMBL/GenBank/DDBJ databases">
        <title>Arcanobacterium bovis sp. nov., isolated from the milk of a cow with mastitis.</title>
        <authorList>
            <person name="Sammra O."/>
            <person name="Foster G."/>
            <person name="Hassan A."/>
            <person name="Alssahen M."/>
            <person name="Laemmler C."/>
            <person name="Borowiak M."/>
            <person name="Malorny B."/>
            <person name="Abdulmawjood A."/>
        </authorList>
    </citation>
    <scope>NUCLEOTIDE SEQUENCE [LARGE SCALE GENOMIC DNA]</scope>
    <source>
        <strain evidence="8 9">C605018/01/1</strain>
    </source>
</reference>
<sequence>MWAPRYNVRRRGRRSAKAPILHVDQAIILDLAAAALNAGISIPRTLEALHVALGGDDAHQSRGRFLTSLQGIFRFGPARGSRFGHAAPKPRSLQEVANSLLMGATWEESWQDVHPRFQLLATALEPAWSDGAAPVPLLERSALTLRLTRQRQAKEAAARLGSRLVLPLGLCFLPAFMLIGVLPVIVLTAQNVL</sequence>
<feature type="transmembrane region" description="Helical" evidence="6">
    <location>
        <begin position="164"/>
        <end position="187"/>
    </location>
</feature>
<evidence type="ECO:0000256" key="5">
    <source>
        <dbReference type="ARBA" id="ARBA00023136"/>
    </source>
</evidence>
<proteinExistence type="predicted"/>
<keyword evidence="9" id="KW-1185">Reference proteome</keyword>
<name>A0A4Q9V2P8_9ACTO</name>
<dbReference type="Proteomes" id="UP000293036">
    <property type="component" value="Unassembled WGS sequence"/>
</dbReference>
<dbReference type="AlphaFoldDB" id="A0A4Q9V2P8"/>
<comment type="caution">
    <text evidence="8">The sequence shown here is derived from an EMBL/GenBank/DDBJ whole genome shotgun (WGS) entry which is preliminary data.</text>
</comment>